<comment type="caution">
    <text evidence="10">The sequence shown here is derived from an EMBL/GenBank/DDBJ whole genome shotgun (WGS) entry which is preliminary data.</text>
</comment>
<feature type="transmembrane region" description="Helical" evidence="7">
    <location>
        <begin position="713"/>
        <end position="741"/>
    </location>
</feature>
<evidence type="ECO:0000256" key="1">
    <source>
        <dbReference type="ARBA" id="ARBA00004651"/>
    </source>
</evidence>
<reference evidence="10 11" key="1">
    <citation type="journal article" date="2013" name="Genome Announc.">
        <title>Draft Genome Sequence of the Lignocellulose Decomposer Thermobifida fusca Strain TM51.</title>
        <authorList>
            <person name="Toth A."/>
            <person name="Barna T."/>
            <person name="Nagy I."/>
            <person name="Horvath B."/>
            <person name="Nagy I."/>
            <person name="Tancsics A."/>
            <person name="Kriszt B."/>
            <person name="Baka E."/>
            <person name="Fekete C."/>
            <person name="Kukolya J."/>
        </authorList>
    </citation>
    <scope>NUCLEOTIDE SEQUENCE [LARGE SCALE GENOMIC DNA]</scope>
    <source>
        <strain evidence="10 11">TM51</strain>
    </source>
</reference>
<evidence type="ECO:0000256" key="6">
    <source>
        <dbReference type="ARBA" id="ARBA00038076"/>
    </source>
</evidence>
<proteinExistence type="inferred from homology"/>
<dbReference type="InterPro" id="IPR025857">
    <property type="entry name" value="MacB_PCD"/>
</dbReference>
<dbReference type="InterPro" id="IPR038766">
    <property type="entry name" value="Membrane_comp_ABC_pdt"/>
</dbReference>
<evidence type="ECO:0000256" key="4">
    <source>
        <dbReference type="ARBA" id="ARBA00022989"/>
    </source>
</evidence>
<evidence type="ECO:0000256" key="3">
    <source>
        <dbReference type="ARBA" id="ARBA00022692"/>
    </source>
</evidence>
<feature type="transmembrane region" description="Helical" evidence="7">
    <location>
        <begin position="12"/>
        <end position="36"/>
    </location>
</feature>
<name>A0A9P2WQ37_THEFU</name>
<protein>
    <submittedName>
        <fullName evidence="10">ABC transporter integral membrane protein</fullName>
    </submittedName>
</protein>
<dbReference type="InterPro" id="IPR003838">
    <property type="entry name" value="ABC3_permease_C"/>
</dbReference>
<dbReference type="PANTHER" id="PTHR30287">
    <property type="entry name" value="MEMBRANE COMPONENT OF PREDICTED ABC SUPERFAMILY METABOLITE UPTAKE TRANSPORTER"/>
    <property type="match status" value="1"/>
</dbReference>
<dbReference type="Proteomes" id="UP000014184">
    <property type="component" value="Unassembled WGS sequence"/>
</dbReference>
<feature type="transmembrane region" description="Helical" evidence="7">
    <location>
        <begin position="352"/>
        <end position="374"/>
    </location>
</feature>
<accession>A0A9P2WQ37</accession>
<keyword evidence="3 7" id="KW-0812">Transmembrane</keyword>
<feature type="transmembrane region" description="Helical" evidence="7">
    <location>
        <begin position="762"/>
        <end position="789"/>
    </location>
</feature>
<feature type="transmembrane region" description="Helical" evidence="7">
    <location>
        <begin position="795"/>
        <end position="824"/>
    </location>
</feature>
<sequence>MLRTTLAGLRFAWRRLIATSLAIILGVVFVTGTLVFGDSLHRSFTVQAMGSMDRVDVIALATGTSADEDEPPLLDESALRRVRELPEVAAATGAVIGSAPLLDEQGRALGTVPTVGISVGGDVPRYDAVEGRLPSTANEVALATATAASSGFEVGDTVTVLDPEGTKHDFTVTGVIDFGPETSISYRGAVAFTLDTAQRMTGVTGYREIYVRAAEGVPADQAESAVADALGADADVYTGREYGEKLASTAGVQARIFTTALLLFAAVSVFVAALVIHNTFTILVAQRQRELALLRCVGATRGQVFRAVLVEALVVGMAASAVGVVAGIGLGWGAFALGERFITDSTTSSPLVITAVPIVVGLLVGVLSSVASALHPAVRATRVPPLAALRSSALTEEQNRRVGWLRAVTGSLFLLGSAALLTVALRLEPNQIAMILVVASGLVCFVGVAVWAPLIVRGVITVLGWLVRRFGVPASLAVDNALRAPRRAAAAMIALTVGTTLITGYSVVNASMLDTLETRLDEQFPVDYMMVTQLDPDQAGQYQELPAEVVAELRSSPAISTVVTQRTEQDDNNTPVTAFPHAKLGTDIGEAQEGDLADVVPGTAAISENLAQKHEVGIGDSLSLHTEHGDLSPTVVAILPAGGGILGVLVSVDDFERLFPDVPDSQAYITAAADASPKEVTDAVNAAIADYPQVQVANVSQMKLEFEELLNSVFLVILALLGLAVIIAVFGVANTLALSVLERSRESALLRALGLTRPQLRRMLAVEAVLLSVTGGALGIALGLLFGWAAGKVTLMGLIFTVPVAEIAGLVAVAVVAGLLAAVLPAHRASRVSVTEQLAAQ</sequence>
<evidence type="ECO:0000256" key="2">
    <source>
        <dbReference type="ARBA" id="ARBA00022475"/>
    </source>
</evidence>
<feature type="transmembrane region" description="Helical" evidence="7">
    <location>
        <begin position="404"/>
        <end position="425"/>
    </location>
</feature>
<keyword evidence="2" id="KW-1003">Cell membrane</keyword>
<dbReference type="Pfam" id="PF02687">
    <property type="entry name" value="FtsX"/>
    <property type="match status" value="2"/>
</dbReference>
<feature type="domain" description="MacB-like periplasmic core" evidence="9">
    <location>
        <begin position="489"/>
        <end position="686"/>
    </location>
</feature>
<organism evidence="10 11">
    <name type="scientific">Thermobifida fusca TM51</name>
    <dbReference type="NCBI Taxonomy" id="1169414"/>
    <lineage>
        <taxon>Bacteria</taxon>
        <taxon>Bacillati</taxon>
        <taxon>Actinomycetota</taxon>
        <taxon>Actinomycetes</taxon>
        <taxon>Streptosporangiales</taxon>
        <taxon>Nocardiopsidaceae</taxon>
        <taxon>Thermobifida</taxon>
    </lineage>
</organism>
<evidence type="ECO:0000256" key="7">
    <source>
        <dbReference type="SAM" id="Phobius"/>
    </source>
</evidence>
<feature type="domain" description="MacB-like periplasmic core" evidence="9">
    <location>
        <begin position="18"/>
        <end position="228"/>
    </location>
</feature>
<evidence type="ECO:0000313" key="11">
    <source>
        <dbReference type="Proteomes" id="UP000014184"/>
    </source>
</evidence>
<evidence type="ECO:0000259" key="8">
    <source>
        <dbReference type="Pfam" id="PF02687"/>
    </source>
</evidence>
<comment type="similarity">
    <text evidence="6">Belongs to the ABC-4 integral membrane protein family.</text>
</comment>
<comment type="subcellular location">
    <subcellularLocation>
        <location evidence="1">Cell membrane</location>
        <topology evidence="1">Multi-pass membrane protein</topology>
    </subcellularLocation>
</comment>
<feature type="domain" description="ABC3 transporter permease C-terminal" evidence="8">
    <location>
        <begin position="263"/>
        <end position="385"/>
    </location>
</feature>
<keyword evidence="4 7" id="KW-1133">Transmembrane helix</keyword>
<dbReference type="Pfam" id="PF12704">
    <property type="entry name" value="MacB_PCD"/>
    <property type="match status" value="2"/>
</dbReference>
<feature type="transmembrane region" description="Helical" evidence="7">
    <location>
        <begin position="488"/>
        <end position="508"/>
    </location>
</feature>
<feature type="transmembrane region" description="Helical" evidence="7">
    <location>
        <begin position="304"/>
        <end position="332"/>
    </location>
</feature>
<dbReference type="RefSeq" id="WP_011292272.1">
    <property type="nucleotide sequence ID" value="NZ_AOSG01000051.1"/>
</dbReference>
<evidence type="ECO:0000256" key="5">
    <source>
        <dbReference type="ARBA" id="ARBA00023136"/>
    </source>
</evidence>
<keyword evidence="11" id="KW-1185">Reference proteome</keyword>
<keyword evidence="5 7" id="KW-0472">Membrane</keyword>
<feature type="transmembrane region" description="Helical" evidence="7">
    <location>
        <begin position="261"/>
        <end position="284"/>
    </location>
</feature>
<dbReference type="AlphaFoldDB" id="A0A9P2WQ37"/>
<feature type="domain" description="ABC3 transporter permease C-terminal" evidence="8">
    <location>
        <begin position="720"/>
        <end position="833"/>
    </location>
</feature>
<evidence type="ECO:0000313" key="10">
    <source>
        <dbReference type="EMBL" id="EOR71102.1"/>
    </source>
</evidence>
<dbReference type="GO" id="GO:0005886">
    <property type="term" value="C:plasma membrane"/>
    <property type="evidence" value="ECO:0007669"/>
    <property type="project" value="UniProtKB-SubCell"/>
</dbReference>
<gene>
    <name evidence="10" type="ORF">TM51_09516</name>
</gene>
<dbReference type="PANTHER" id="PTHR30287:SF2">
    <property type="entry name" value="BLL1001 PROTEIN"/>
    <property type="match status" value="1"/>
</dbReference>
<dbReference type="EMBL" id="AOSG01000051">
    <property type="protein sequence ID" value="EOR71102.1"/>
    <property type="molecule type" value="Genomic_DNA"/>
</dbReference>
<evidence type="ECO:0000259" key="9">
    <source>
        <dbReference type="Pfam" id="PF12704"/>
    </source>
</evidence>
<feature type="transmembrane region" description="Helical" evidence="7">
    <location>
        <begin position="437"/>
        <end position="467"/>
    </location>
</feature>